<feature type="chain" id="PRO_5022181180" evidence="1">
    <location>
        <begin position="29"/>
        <end position="181"/>
    </location>
</feature>
<organism evidence="2">
    <name type="scientific">Serratia fonticola</name>
    <dbReference type="NCBI Taxonomy" id="47917"/>
    <lineage>
        <taxon>Bacteria</taxon>
        <taxon>Pseudomonadati</taxon>
        <taxon>Pseudomonadota</taxon>
        <taxon>Gammaproteobacteria</taxon>
        <taxon>Enterobacterales</taxon>
        <taxon>Yersiniaceae</taxon>
        <taxon>Serratia</taxon>
    </lineage>
</organism>
<name>A0A542BTV9_SERFO</name>
<keyword evidence="1" id="KW-0732">Signal</keyword>
<dbReference type="GO" id="GO:0043709">
    <property type="term" value="P:cell adhesion involved in single-species biofilm formation"/>
    <property type="evidence" value="ECO:0007669"/>
    <property type="project" value="TreeGrafter"/>
</dbReference>
<dbReference type="PANTHER" id="PTHR33420:SF27">
    <property type="entry name" value="PROTEIN FIMG"/>
    <property type="match status" value="1"/>
</dbReference>
<dbReference type="SUPFAM" id="SSF49401">
    <property type="entry name" value="Bacterial adhesins"/>
    <property type="match status" value="1"/>
</dbReference>
<reference evidence="2" key="1">
    <citation type="submission" date="2019-06" db="EMBL/GenBank/DDBJ databases">
        <authorList>
            <person name="Deangelis K."/>
            <person name="Huntemann M."/>
            <person name="Clum A."/>
            <person name="Pillay M."/>
            <person name="Palaniappan K."/>
            <person name="Varghese N."/>
            <person name="Mikhailova N."/>
            <person name="Stamatis D."/>
            <person name="Reddy T."/>
            <person name="Daum C."/>
            <person name="Shapiro N."/>
            <person name="Ivanova N."/>
            <person name="Kyrpides N."/>
            <person name="Woyke T."/>
        </authorList>
    </citation>
    <scope>NUCLEOTIDE SEQUENCE [LARGE SCALE GENOMIC DNA]</scope>
    <source>
        <strain evidence="2">128R</strain>
    </source>
</reference>
<gene>
    <name evidence="2" type="ORF">FHU10_3062</name>
</gene>
<dbReference type="InterPro" id="IPR050263">
    <property type="entry name" value="Bact_Fimbrial_Adh_Pro"/>
</dbReference>
<dbReference type="EMBL" id="VISQ01000001">
    <property type="protein sequence ID" value="TVZ70489.1"/>
    <property type="molecule type" value="Genomic_DNA"/>
</dbReference>
<accession>A0A542BTV9</accession>
<dbReference type="AlphaFoldDB" id="A0A542BTV9"/>
<feature type="signal peptide" evidence="1">
    <location>
        <begin position="1"/>
        <end position="28"/>
    </location>
</feature>
<comment type="caution">
    <text evidence="2">The sequence shown here is derived from an EMBL/GenBank/DDBJ whole genome shotgun (WGS) entry which is preliminary data.</text>
</comment>
<dbReference type="OrthoDB" id="6495165at2"/>
<dbReference type="PANTHER" id="PTHR33420">
    <property type="entry name" value="FIMBRIAL SUBUNIT ELFA-RELATED"/>
    <property type="match status" value="1"/>
</dbReference>
<dbReference type="Gene3D" id="2.60.40.1090">
    <property type="entry name" value="Fimbrial-type adhesion domain"/>
    <property type="match status" value="1"/>
</dbReference>
<evidence type="ECO:0000313" key="2">
    <source>
        <dbReference type="EMBL" id="TVZ70489.1"/>
    </source>
</evidence>
<proteinExistence type="predicted"/>
<dbReference type="GO" id="GO:0009289">
    <property type="term" value="C:pilus"/>
    <property type="evidence" value="ECO:0007669"/>
    <property type="project" value="InterPro"/>
</dbReference>
<protein>
    <submittedName>
        <fullName evidence="2">Minor fimbrial subunit</fullName>
    </submittedName>
</protein>
<reference evidence="2" key="2">
    <citation type="submission" date="2019-08" db="EMBL/GenBank/DDBJ databases">
        <title>Investigation of anaerobic lignin degradation for improved lignocellulosic biofuels.</title>
        <authorList>
            <person name="Deangelis K.PhD."/>
        </authorList>
    </citation>
    <scope>NUCLEOTIDE SEQUENCE [LARGE SCALE GENOMIC DNA]</scope>
    <source>
        <strain evidence="2">128R</strain>
    </source>
</reference>
<dbReference type="InterPro" id="IPR036937">
    <property type="entry name" value="Adhesion_dom_fimbrial_sf"/>
</dbReference>
<dbReference type="InterPro" id="IPR008966">
    <property type="entry name" value="Adhesion_dom_sf"/>
</dbReference>
<evidence type="ECO:0000256" key="1">
    <source>
        <dbReference type="SAM" id="SignalP"/>
    </source>
</evidence>
<sequence length="181" mass="18501">MMDLKQVLKSSVLCAALAAAGISTSALAADATLNITGTIKASPCTVVADDASGNVNVKLGDDIQAASLTPQKGSEWKPFDLKLKDCPDTTTAVVAAFTGTPATETGGEDLYKNTGDATKVQIELQNRTAGTRLGNGSNMKVDVVGATNDATFPLQARAYSVEGGVTPGTVVGTVQVAFTYQ</sequence>